<comment type="similarity">
    <text evidence="1">Belongs to the glycosyl hydrolase 13 family.</text>
</comment>
<accession>A0A2T1DEP2</accession>
<dbReference type="InterPro" id="IPR006047">
    <property type="entry name" value="GH13_cat_dom"/>
</dbReference>
<keyword evidence="4" id="KW-1185">Reference proteome</keyword>
<comment type="caution">
    <text evidence="3">The sequence shown here is derived from an EMBL/GenBank/DDBJ whole genome shotgun (WGS) entry which is preliminary data.</text>
</comment>
<reference evidence="3 4" key="1">
    <citation type="submission" date="2018-02" db="EMBL/GenBank/DDBJ databases">
        <authorList>
            <person name="Cohen D.B."/>
            <person name="Kent A.D."/>
        </authorList>
    </citation>
    <scope>NUCLEOTIDE SEQUENCE [LARGE SCALE GENOMIC DNA]</scope>
    <source>
        <strain evidence="3 4">ULC007</strain>
    </source>
</reference>
<dbReference type="SMART" id="SM00642">
    <property type="entry name" value="Aamy"/>
    <property type="match status" value="1"/>
</dbReference>
<dbReference type="Gene3D" id="2.60.40.10">
    <property type="entry name" value="Immunoglobulins"/>
    <property type="match status" value="1"/>
</dbReference>
<dbReference type="InterPro" id="IPR014756">
    <property type="entry name" value="Ig_E-set"/>
</dbReference>
<protein>
    <submittedName>
        <fullName evidence="3">DUF3459 domain-containing protein</fullName>
    </submittedName>
</protein>
<proteinExistence type="inferred from homology"/>
<evidence type="ECO:0000313" key="3">
    <source>
        <dbReference type="EMBL" id="PSB18959.1"/>
    </source>
</evidence>
<reference evidence="3 4" key="2">
    <citation type="submission" date="2018-03" db="EMBL/GenBank/DDBJ databases">
        <title>The ancient ancestry and fast evolution of plastids.</title>
        <authorList>
            <person name="Moore K.R."/>
            <person name="Magnabosco C."/>
            <person name="Momper L."/>
            <person name="Gold D.A."/>
            <person name="Bosak T."/>
            <person name="Fournier G.P."/>
        </authorList>
    </citation>
    <scope>NUCLEOTIDE SEQUENCE [LARGE SCALE GENOMIC DNA]</scope>
    <source>
        <strain evidence="3 4">ULC007</strain>
    </source>
</reference>
<name>A0A2T1DEP2_9CYAN</name>
<dbReference type="Pfam" id="PF02806">
    <property type="entry name" value="Alpha-amylase_C"/>
    <property type="match status" value="1"/>
</dbReference>
<dbReference type="PANTHER" id="PTHR43002">
    <property type="entry name" value="GLYCOGEN DEBRANCHING ENZYME"/>
    <property type="match status" value="1"/>
</dbReference>
<evidence type="ECO:0000259" key="2">
    <source>
        <dbReference type="SMART" id="SM00642"/>
    </source>
</evidence>
<dbReference type="Gene3D" id="2.60.40.1180">
    <property type="entry name" value="Golgi alpha-mannosidase II"/>
    <property type="match status" value="1"/>
</dbReference>
<dbReference type="GO" id="GO:0005978">
    <property type="term" value="P:glycogen biosynthetic process"/>
    <property type="evidence" value="ECO:0007669"/>
    <property type="project" value="InterPro"/>
</dbReference>
<feature type="domain" description="Glycosyl hydrolase family 13 catalytic" evidence="2">
    <location>
        <begin position="119"/>
        <end position="463"/>
    </location>
</feature>
<dbReference type="InterPro" id="IPR037439">
    <property type="entry name" value="Branching_enzy"/>
</dbReference>
<dbReference type="OrthoDB" id="9800174at2"/>
<dbReference type="InterPro" id="IPR004193">
    <property type="entry name" value="Glyco_hydro_13_N"/>
</dbReference>
<dbReference type="PIRSF" id="PIRSF000463">
    <property type="entry name" value="GlgB"/>
    <property type="match status" value="1"/>
</dbReference>
<dbReference type="SUPFAM" id="SSF51011">
    <property type="entry name" value="Glycosyl hydrolase domain"/>
    <property type="match status" value="1"/>
</dbReference>
<dbReference type="SUPFAM" id="SSF81296">
    <property type="entry name" value="E set domains"/>
    <property type="match status" value="1"/>
</dbReference>
<dbReference type="InterPro" id="IPR006048">
    <property type="entry name" value="A-amylase/branching_C"/>
</dbReference>
<evidence type="ECO:0000256" key="1">
    <source>
        <dbReference type="ARBA" id="ARBA00008061"/>
    </source>
</evidence>
<dbReference type="STRING" id="1920490.GCA_001895925_04811"/>
<dbReference type="AlphaFoldDB" id="A0A2T1DEP2"/>
<dbReference type="Gene3D" id="3.20.20.80">
    <property type="entry name" value="Glycosidases"/>
    <property type="match status" value="1"/>
</dbReference>
<dbReference type="GO" id="GO:0004553">
    <property type="term" value="F:hydrolase activity, hydrolyzing O-glycosyl compounds"/>
    <property type="evidence" value="ECO:0007669"/>
    <property type="project" value="InterPro"/>
</dbReference>
<dbReference type="InterPro" id="IPR017853">
    <property type="entry name" value="GH"/>
</dbReference>
<dbReference type="EMBL" id="PVWG01000013">
    <property type="protein sequence ID" value="PSB18959.1"/>
    <property type="molecule type" value="Genomic_DNA"/>
</dbReference>
<evidence type="ECO:0000313" key="4">
    <source>
        <dbReference type="Proteomes" id="UP000238634"/>
    </source>
</evidence>
<dbReference type="GO" id="GO:0003844">
    <property type="term" value="F:1,4-alpha-glucan branching enzyme activity"/>
    <property type="evidence" value="ECO:0007669"/>
    <property type="project" value="InterPro"/>
</dbReference>
<sequence>MTSPIEFKLFAPNNQAVSLIGSFSGWTEISMQKGNDGYFRTHVDLEDGSYQYKFRVQSNTPALKDQWVDINDPYMTAMDRKTENGIVRVKSGERLIDTYVWQHDDRSLPINQDLVIYELHITDFCGDSNLNEPDKFKRAIAKLDHLTELGVNTIALMPITEYAGNYRWGYMVRYYFAPESSYGKPEDLKQLIDECHARGIRVILDGIYNHTDDQNPLLMLDRDYWYYHDRHYPDDDANYWGPEFNYTHYDDKLDIRPAWSFVGDVVRFWIQEYHIDGIRYDAVRQLADYEFCGWLMEQAKQAAGDKPFYNIAEHIPDTSEIVQPKGVFDGCWHESFRYFLKDIITGGDSSLEELKSAIDARQQGYSMTTNVINYLASHDREHMLVELADVDITGEAAFQRVKLAAVLQLTAPGIPMLWMGDEFGQPTRKAEVTSTPNPLDWSLLEQDLNHDLFEFYKRLIALRHNNPALRTENIEFFYTHSDHKVLAFVRWTETGDRLVVILNFSAQSYEQYSISAFPADGVWRSWTGEKFEAKDNQLAIDLPSFGALILIHE</sequence>
<dbReference type="InterPro" id="IPR013780">
    <property type="entry name" value="Glyco_hydro_b"/>
</dbReference>
<dbReference type="Pfam" id="PF02922">
    <property type="entry name" value="CBM_48"/>
    <property type="match status" value="1"/>
</dbReference>
<dbReference type="InterPro" id="IPR013783">
    <property type="entry name" value="Ig-like_fold"/>
</dbReference>
<organism evidence="3 4">
    <name type="scientific">Phormidesmis priestleyi ULC007</name>
    <dbReference type="NCBI Taxonomy" id="1920490"/>
    <lineage>
        <taxon>Bacteria</taxon>
        <taxon>Bacillati</taxon>
        <taxon>Cyanobacteriota</taxon>
        <taxon>Cyanophyceae</taxon>
        <taxon>Leptolyngbyales</taxon>
        <taxon>Leptolyngbyaceae</taxon>
        <taxon>Phormidesmis</taxon>
    </lineage>
</organism>
<dbReference type="Proteomes" id="UP000238634">
    <property type="component" value="Unassembled WGS sequence"/>
</dbReference>
<dbReference type="Pfam" id="PF00128">
    <property type="entry name" value="Alpha-amylase"/>
    <property type="match status" value="1"/>
</dbReference>
<dbReference type="RefSeq" id="WP_073072165.1">
    <property type="nucleotide sequence ID" value="NZ_MPPI01000014.1"/>
</dbReference>
<dbReference type="SUPFAM" id="SSF51445">
    <property type="entry name" value="(Trans)glycosidases"/>
    <property type="match status" value="1"/>
</dbReference>
<dbReference type="CDD" id="cd11350">
    <property type="entry name" value="AmyAc_4"/>
    <property type="match status" value="1"/>
</dbReference>
<gene>
    <name evidence="3" type="ORF">C7B65_13140</name>
</gene>
<dbReference type="CDD" id="cd02859">
    <property type="entry name" value="E_set_AMPKbeta_like_N"/>
    <property type="match status" value="1"/>
</dbReference>